<protein>
    <submittedName>
        <fullName evidence="2">Uncharacterized protein</fullName>
    </submittedName>
</protein>
<feature type="region of interest" description="Disordered" evidence="1">
    <location>
        <begin position="1"/>
        <end position="39"/>
    </location>
</feature>
<dbReference type="Proteomes" id="UP000614741">
    <property type="component" value="Unassembled WGS sequence"/>
</dbReference>
<sequence>MTSWHLNVGEHDGVVRDRATEPGAYDDEWLTGATTGDRG</sequence>
<keyword evidence="3" id="KW-1185">Reference proteome</keyword>
<evidence type="ECO:0000313" key="3">
    <source>
        <dbReference type="Proteomes" id="UP000614741"/>
    </source>
</evidence>
<feature type="compositionally biased region" description="Basic and acidic residues" evidence="1">
    <location>
        <begin position="8"/>
        <end position="20"/>
    </location>
</feature>
<proteinExistence type="predicted"/>
<organism evidence="2 3">
    <name type="scientific">Cellulomonas phragmiteti</name>
    <dbReference type="NCBI Taxonomy" id="478780"/>
    <lineage>
        <taxon>Bacteria</taxon>
        <taxon>Bacillati</taxon>
        <taxon>Actinomycetota</taxon>
        <taxon>Actinomycetes</taxon>
        <taxon>Micrococcales</taxon>
        <taxon>Cellulomonadaceae</taxon>
        <taxon>Cellulomonas</taxon>
    </lineage>
</organism>
<dbReference type="EMBL" id="BONP01000004">
    <property type="protein sequence ID" value="GIG39255.1"/>
    <property type="molecule type" value="Genomic_DNA"/>
</dbReference>
<accession>A0ABQ4DIS6</accession>
<reference evidence="2 3" key="1">
    <citation type="submission" date="2021-01" db="EMBL/GenBank/DDBJ databases">
        <title>Whole genome shotgun sequence of Cellulomonas phragmiteti NBRC 110785.</title>
        <authorList>
            <person name="Komaki H."/>
            <person name="Tamura T."/>
        </authorList>
    </citation>
    <scope>NUCLEOTIDE SEQUENCE [LARGE SCALE GENOMIC DNA]</scope>
    <source>
        <strain evidence="2 3">NBRC 110785</strain>
    </source>
</reference>
<evidence type="ECO:0000256" key="1">
    <source>
        <dbReference type="SAM" id="MobiDB-lite"/>
    </source>
</evidence>
<name>A0ABQ4DIS6_9CELL</name>
<gene>
    <name evidence="2" type="ORF">Cph01nite_10170</name>
</gene>
<comment type="caution">
    <text evidence="2">The sequence shown here is derived from an EMBL/GenBank/DDBJ whole genome shotgun (WGS) entry which is preliminary data.</text>
</comment>
<evidence type="ECO:0000313" key="2">
    <source>
        <dbReference type="EMBL" id="GIG39255.1"/>
    </source>
</evidence>